<keyword evidence="2" id="KW-1185">Reference proteome</keyword>
<protein>
    <submittedName>
        <fullName evidence="1">Uncharacterized protein</fullName>
    </submittedName>
</protein>
<accession>A0A7W7MBT0</accession>
<gene>
    <name evidence="1" type="ORF">BJY16_007579</name>
</gene>
<organism evidence="1 2">
    <name type="scientific">Actinoplanes octamycinicus</name>
    <dbReference type="NCBI Taxonomy" id="135948"/>
    <lineage>
        <taxon>Bacteria</taxon>
        <taxon>Bacillati</taxon>
        <taxon>Actinomycetota</taxon>
        <taxon>Actinomycetes</taxon>
        <taxon>Micromonosporales</taxon>
        <taxon>Micromonosporaceae</taxon>
        <taxon>Actinoplanes</taxon>
    </lineage>
</organism>
<comment type="caution">
    <text evidence="1">The sequence shown here is derived from an EMBL/GenBank/DDBJ whole genome shotgun (WGS) entry which is preliminary data.</text>
</comment>
<name>A0A7W7MBT0_9ACTN</name>
<evidence type="ECO:0000313" key="1">
    <source>
        <dbReference type="EMBL" id="MBB4744120.1"/>
    </source>
</evidence>
<proteinExistence type="predicted"/>
<sequence>MSALLGSLLQSELTQRLSAEGWRLDPVAREPRYSHGVGDVFWQFGLNASGDGPVSFLPAVGARHPETSQLYVKFRGLPPEPEVSFGVCSIGQGLADLVRWEGQGVALPHRWRLHEESDVARVAEVMVSDLLGAGLRFLSTLSSAADIFLRLENDQSRYQALNGHLAIVAALLGHQDSALSALRSYAAEANRQHDPARSCTWNFVSSYVGHFGIGDDLISR</sequence>
<evidence type="ECO:0000313" key="2">
    <source>
        <dbReference type="Proteomes" id="UP000546162"/>
    </source>
</evidence>
<reference evidence="1 2" key="1">
    <citation type="submission" date="2020-08" db="EMBL/GenBank/DDBJ databases">
        <title>Sequencing the genomes of 1000 actinobacteria strains.</title>
        <authorList>
            <person name="Klenk H.-P."/>
        </authorList>
    </citation>
    <scope>NUCLEOTIDE SEQUENCE [LARGE SCALE GENOMIC DNA]</scope>
    <source>
        <strain evidence="1 2">DSM 45809</strain>
    </source>
</reference>
<dbReference type="EMBL" id="JACHNB010000001">
    <property type="protein sequence ID" value="MBB4744120.1"/>
    <property type="molecule type" value="Genomic_DNA"/>
</dbReference>
<dbReference type="AlphaFoldDB" id="A0A7W7MBT0"/>
<dbReference type="RefSeq" id="WP_185044328.1">
    <property type="nucleotide sequence ID" value="NZ_BAABFG010000005.1"/>
</dbReference>
<dbReference type="Proteomes" id="UP000546162">
    <property type="component" value="Unassembled WGS sequence"/>
</dbReference>